<comment type="subcellular location">
    <subcellularLocation>
        <location evidence="1">Cell inner membrane</location>
        <topology evidence="1">Multi-pass membrane protein</topology>
    </subcellularLocation>
</comment>
<evidence type="ECO:0000313" key="11">
    <source>
        <dbReference type="Proteomes" id="UP000677918"/>
    </source>
</evidence>
<feature type="transmembrane region" description="Helical" evidence="8">
    <location>
        <begin position="320"/>
        <end position="338"/>
    </location>
</feature>
<evidence type="ECO:0000256" key="8">
    <source>
        <dbReference type="SAM" id="Phobius"/>
    </source>
</evidence>
<dbReference type="GO" id="GO:0030395">
    <property type="term" value="F:lactose binding"/>
    <property type="evidence" value="ECO:0007669"/>
    <property type="project" value="TreeGrafter"/>
</dbReference>
<reference evidence="10" key="1">
    <citation type="submission" date="2021-04" db="EMBL/GenBank/DDBJ databases">
        <title>Draft genome sequence of Xylanibacillus composti strain K13.</title>
        <authorList>
            <person name="Uke A."/>
            <person name="Chhe C."/>
            <person name="Baramee S."/>
            <person name="Kosugi A."/>
        </authorList>
    </citation>
    <scope>NUCLEOTIDE SEQUENCE</scope>
    <source>
        <strain evidence="10">K13</strain>
    </source>
</reference>
<evidence type="ECO:0000256" key="7">
    <source>
        <dbReference type="ARBA" id="ARBA00023136"/>
    </source>
</evidence>
<comment type="caution">
    <text evidence="10">The sequence shown here is derived from an EMBL/GenBank/DDBJ whole genome shotgun (WGS) entry which is preliminary data.</text>
</comment>
<name>A0A8J4H2V9_9BACL</name>
<keyword evidence="3" id="KW-1003">Cell membrane</keyword>
<keyword evidence="6 8" id="KW-1133">Transmembrane helix</keyword>
<dbReference type="EMBL" id="BOVK01000037">
    <property type="protein sequence ID" value="GIQ69943.1"/>
    <property type="molecule type" value="Genomic_DNA"/>
</dbReference>
<keyword evidence="5 8" id="KW-0812">Transmembrane</keyword>
<dbReference type="Gene3D" id="1.20.1250.20">
    <property type="entry name" value="MFS general substrate transporter like domains"/>
    <property type="match status" value="2"/>
</dbReference>
<dbReference type="Proteomes" id="UP000677918">
    <property type="component" value="Unassembled WGS sequence"/>
</dbReference>
<feature type="transmembrane region" description="Helical" evidence="8">
    <location>
        <begin position="350"/>
        <end position="372"/>
    </location>
</feature>
<dbReference type="InterPro" id="IPR020846">
    <property type="entry name" value="MFS_dom"/>
</dbReference>
<evidence type="ECO:0000256" key="1">
    <source>
        <dbReference type="ARBA" id="ARBA00004429"/>
    </source>
</evidence>
<proteinExistence type="predicted"/>
<dbReference type="PIRSF" id="PIRSF004925">
    <property type="entry name" value="HcaT"/>
    <property type="match status" value="1"/>
</dbReference>
<dbReference type="InterPro" id="IPR026032">
    <property type="entry name" value="HcaT-like"/>
</dbReference>
<evidence type="ECO:0000256" key="6">
    <source>
        <dbReference type="ARBA" id="ARBA00022989"/>
    </source>
</evidence>
<feature type="transmembrane region" description="Helical" evidence="8">
    <location>
        <begin position="285"/>
        <end position="308"/>
    </location>
</feature>
<keyword evidence="7 8" id="KW-0472">Membrane</keyword>
<evidence type="ECO:0000256" key="2">
    <source>
        <dbReference type="ARBA" id="ARBA00022448"/>
    </source>
</evidence>
<evidence type="ECO:0000256" key="3">
    <source>
        <dbReference type="ARBA" id="ARBA00022475"/>
    </source>
</evidence>
<keyword evidence="2" id="KW-0813">Transport</keyword>
<dbReference type="GO" id="GO:0005886">
    <property type="term" value="C:plasma membrane"/>
    <property type="evidence" value="ECO:0007669"/>
    <property type="project" value="UniProtKB-SubCell"/>
</dbReference>
<feature type="transmembrane region" description="Helical" evidence="8">
    <location>
        <begin position="232"/>
        <end position="249"/>
    </location>
</feature>
<evidence type="ECO:0000256" key="4">
    <source>
        <dbReference type="ARBA" id="ARBA00022519"/>
    </source>
</evidence>
<dbReference type="SUPFAM" id="SSF103473">
    <property type="entry name" value="MFS general substrate transporter"/>
    <property type="match status" value="1"/>
</dbReference>
<accession>A0A8J4H2V9</accession>
<dbReference type="AlphaFoldDB" id="A0A8J4H2V9"/>
<gene>
    <name evidence="10" type="primary">ywbF</name>
    <name evidence="10" type="ORF">XYCOK13_27670</name>
</gene>
<dbReference type="Pfam" id="PF12832">
    <property type="entry name" value="MFS_1_like"/>
    <property type="match status" value="1"/>
</dbReference>
<dbReference type="PROSITE" id="PS50850">
    <property type="entry name" value="MFS"/>
    <property type="match status" value="1"/>
</dbReference>
<evidence type="ECO:0000256" key="5">
    <source>
        <dbReference type="ARBA" id="ARBA00022692"/>
    </source>
</evidence>
<dbReference type="PANTHER" id="PTHR23522:SF10">
    <property type="entry name" value="3-PHENYLPROPIONIC ACID TRANSPORTER-RELATED"/>
    <property type="match status" value="1"/>
</dbReference>
<feature type="transmembrane region" description="Helical" evidence="8">
    <location>
        <begin position="7"/>
        <end position="26"/>
    </location>
</feature>
<evidence type="ECO:0000313" key="10">
    <source>
        <dbReference type="EMBL" id="GIQ69943.1"/>
    </source>
</evidence>
<dbReference type="InterPro" id="IPR024989">
    <property type="entry name" value="MFS_assoc_dom"/>
</dbReference>
<dbReference type="PANTHER" id="PTHR23522">
    <property type="entry name" value="BLL5896 PROTEIN"/>
    <property type="match status" value="1"/>
</dbReference>
<feature type="domain" description="Major facilitator superfamily (MFS) profile" evidence="9">
    <location>
        <begin position="162"/>
        <end position="391"/>
    </location>
</feature>
<feature type="transmembrane region" description="Helical" evidence="8">
    <location>
        <begin position="67"/>
        <end position="85"/>
    </location>
</feature>
<feature type="transmembrane region" description="Helical" evidence="8">
    <location>
        <begin position="261"/>
        <end position="279"/>
    </location>
</feature>
<organism evidence="10 11">
    <name type="scientific">Xylanibacillus composti</name>
    <dbReference type="NCBI Taxonomy" id="1572762"/>
    <lineage>
        <taxon>Bacteria</taxon>
        <taxon>Bacillati</taxon>
        <taxon>Bacillota</taxon>
        <taxon>Bacilli</taxon>
        <taxon>Bacillales</taxon>
        <taxon>Paenibacillaceae</taxon>
        <taxon>Xylanibacillus</taxon>
    </lineage>
</organism>
<feature type="transmembrane region" description="Helical" evidence="8">
    <location>
        <begin position="155"/>
        <end position="175"/>
    </location>
</feature>
<keyword evidence="4" id="KW-0997">Cell inner membrane</keyword>
<dbReference type="GO" id="GO:0015528">
    <property type="term" value="F:lactose:proton symporter activity"/>
    <property type="evidence" value="ECO:0007669"/>
    <property type="project" value="TreeGrafter"/>
</dbReference>
<dbReference type="RefSeq" id="WP_213412731.1">
    <property type="nucleotide sequence ID" value="NZ_BOVK01000037.1"/>
</dbReference>
<evidence type="ECO:0000259" key="9">
    <source>
        <dbReference type="PROSITE" id="PS50850"/>
    </source>
</evidence>
<keyword evidence="11" id="KW-1185">Reference proteome</keyword>
<feature type="transmembrane region" description="Helical" evidence="8">
    <location>
        <begin position="32"/>
        <end position="55"/>
    </location>
</feature>
<sequence>MVRVSVFIYLLFSTFSVIVFFLPLSLQDRGLSSGAVGTIIATGALIGIFAQPFWGYVSDKRKTVKKVLLVLLFANLFLSIGLFSVQTFLLILIFYITFMFFNSAAAPLTETLCISYAYQHNKEYGRLRVWGEIGVGTASLALGFIIEWIGIGYIWYIYAGGLILAIAAAFLIKDTESTPVPVNLKSLGKVFSQPRLLWFLFLILLIAIPHRMNDSLLALYISDMGASESRVGMAWLVATLSTVPSLMFAGKLIKKWNEMGIIIIATAAYALRWAIYSIADSPSVLIYAQALHSITFPLFLVAAIQYLMSIIPQELRGTGQAAFAVTFGGFAGIIGSAGGGEVFDRVSPAAAYGIGSLITVIAVVATIGTYLYNKRHNIPLGSEPSERSAEA</sequence>
<feature type="transmembrane region" description="Helical" evidence="8">
    <location>
        <begin position="91"/>
        <end position="117"/>
    </location>
</feature>
<protein>
    <submittedName>
        <fullName evidence="10">Putative transporter YwbF</fullName>
    </submittedName>
</protein>
<feature type="transmembrane region" description="Helical" evidence="8">
    <location>
        <begin position="129"/>
        <end position="149"/>
    </location>
</feature>
<dbReference type="InterPro" id="IPR036259">
    <property type="entry name" value="MFS_trans_sf"/>
</dbReference>
<feature type="transmembrane region" description="Helical" evidence="8">
    <location>
        <begin position="196"/>
        <end position="212"/>
    </location>
</feature>